<dbReference type="Proteomes" id="UP000198757">
    <property type="component" value="Unassembled WGS sequence"/>
</dbReference>
<keyword evidence="2" id="KW-1185">Reference proteome</keyword>
<dbReference type="AlphaFoldDB" id="A0A1G6ZYP2"/>
<proteinExistence type="predicted"/>
<reference evidence="2" key="1">
    <citation type="submission" date="2016-10" db="EMBL/GenBank/DDBJ databases">
        <authorList>
            <person name="Varghese N."/>
            <person name="Submissions S."/>
        </authorList>
    </citation>
    <scope>NUCLEOTIDE SEQUENCE [LARGE SCALE GENOMIC DNA]</scope>
    <source>
        <strain evidence="2">DSM 25811 / CCM 8410 / LMG 26954 / E90</strain>
    </source>
</reference>
<accession>A0A1G6ZYP2</accession>
<evidence type="ECO:0000313" key="1">
    <source>
        <dbReference type="EMBL" id="SDE07503.1"/>
    </source>
</evidence>
<organism evidence="1 2">
    <name type="scientific">Niabella drilacis (strain DSM 25811 / CCM 8410 / CCUG 62505 / LMG 26954 / E90)</name>
    <dbReference type="NCBI Taxonomy" id="1285928"/>
    <lineage>
        <taxon>Bacteria</taxon>
        <taxon>Pseudomonadati</taxon>
        <taxon>Bacteroidota</taxon>
        <taxon>Chitinophagia</taxon>
        <taxon>Chitinophagales</taxon>
        <taxon>Chitinophagaceae</taxon>
        <taxon>Niabella</taxon>
    </lineage>
</organism>
<sequence length="363" mass="41890">MFRSPLILSNSDAFTRTNLAVREKKRYFRSPRRKAEEAMNTNKEALDTGSNCIEVQYFFEEDTHSMDALVQNKCEYELLALIREVASRLRLRITIETAPLAEEGFRRRFKIALKKEHKAAAAAITIATTALTAVIAAPLAASAGSEARKLIEQLQETPEFSNIDNKRMQLQVEKLRLQMISSCENLDASNIIKKRRSNFFELLNRYPRIRQVRFTALNELKTTVTQEKNLLRQHFDTFILTTNVLEPEEADDIDIEIISPVLKKSSYKWTGMYQGKPRSFIMQSKEFKKLVQTGKVQFRNGTSINCQLTLQKKMNNEGTERITGMIINRVNHYFENDKPVETVEGKKQKKQPEPEITQLALFM</sequence>
<evidence type="ECO:0000313" key="2">
    <source>
        <dbReference type="Proteomes" id="UP000198757"/>
    </source>
</evidence>
<gene>
    <name evidence="1" type="ORF">SAMN04487894_12010</name>
</gene>
<name>A0A1G6ZYP2_NIADE</name>
<dbReference type="EMBL" id="FMZO01000020">
    <property type="protein sequence ID" value="SDE07503.1"/>
    <property type="molecule type" value="Genomic_DNA"/>
</dbReference>
<protein>
    <submittedName>
        <fullName evidence="1">Uncharacterized protein</fullName>
    </submittedName>
</protein>